<accession>A0A419VWQ7</accession>
<comment type="caution">
    <text evidence="4">The sequence shown here is derived from an EMBL/GenBank/DDBJ whole genome shotgun (WGS) entry which is preliminary data.</text>
</comment>
<feature type="domain" description="Response regulatory" evidence="3">
    <location>
        <begin position="13"/>
        <end position="128"/>
    </location>
</feature>
<evidence type="ECO:0000259" key="3">
    <source>
        <dbReference type="PROSITE" id="PS50110"/>
    </source>
</evidence>
<dbReference type="CDD" id="cd17546">
    <property type="entry name" value="REC_hyHK_CKI1_RcsC-like"/>
    <property type="match status" value="1"/>
</dbReference>
<dbReference type="AlphaFoldDB" id="A0A419VWQ7"/>
<dbReference type="Gene3D" id="3.40.50.2300">
    <property type="match status" value="1"/>
</dbReference>
<dbReference type="GO" id="GO:0000160">
    <property type="term" value="P:phosphorelay signal transduction system"/>
    <property type="evidence" value="ECO:0007669"/>
    <property type="project" value="InterPro"/>
</dbReference>
<keyword evidence="1 2" id="KW-0597">Phosphoprotein</keyword>
<evidence type="ECO:0000313" key="5">
    <source>
        <dbReference type="Proteomes" id="UP000283387"/>
    </source>
</evidence>
<dbReference type="PROSITE" id="PS50110">
    <property type="entry name" value="RESPONSE_REGULATORY"/>
    <property type="match status" value="1"/>
</dbReference>
<dbReference type="SUPFAM" id="SSF52172">
    <property type="entry name" value="CheY-like"/>
    <property type="match status" value="1"/>
</dbReference>
<feature type="modified residue" description="4-aspartylphosphate" evidence="2">
    <location>
        <position position="63"/>
    </location>
</feature>
<dbReference type="OrthoDB" id="9796457at2"/>
<evidence type="ECO:0000256" key="2">
    <source>
        <dbReference type="PROSITE-ProRule" id="PRU00169"/>
    </source>
</evidence>
<proteinExistence type="predicted"/>
<dbReference type="InterPro" id="IPR001789">
    <property type="entry name" value="Sig_transdc_resp-reg_receiver"/>
</dbReference>
<dbReference type="RefSeq" id="WP_120275197.1">
    <property type="nucleotide sequence ID" value="NZ_RAPN01000004.1"/>
</dbReference>
<evidence type="ECO:0000313" key="4">
    <source>
        <dbReference type="EMBL" id="RKD86506.1"/>
    </source>
</evidence>
<gene>
    <name evidence="4" type="ORF">BC643_4199</name>
</gene>
<evidence type="ECO:0000256" key="1">
    <source>
        <dbReference type="ARBA" id="ARBA00022553"/>
    </source>
</evidence>
<organism evidence="4 5">
    <name type="scientific">Mangrovibacterium diazotrophicum</name>
    <dbReference type="NCBI Taxonomy" id="1261403"/>
    <lineage>
        <taxon>Bacteria</taxon>
        <taxon>Pseudomonadati</taxon>
        <taxon>Bacteroidota</taxon>
        <taxon>Bacteroidia</taxon>
        <taxon>Marinilabiliales</taxon>
        <taxon>Prolixibacteraceae</taxon>
        <taxon>Mangrovibacterium</taxon>
    </lineage>
</organism>
<protein>
    <submittedName>
        <fullName evidence="4">CheY-like chemotaxis protein</fullName>
    </submittedName>
</protein>
<name>A0A419VWQ7_9BACT</name>
<dbReference type="InterPro" id="IPR011006">
    <property type="entry name" value="CheY-like_superfamily"/>
</dbReference>
<reference evidence="4 5" key="1">
    <citation type="submission" date="2018-09" db="EMBL/GenBank/DDBJ databases">
        <title>Genomic Encyclopedia of Archaeal and Bacterial Type Strains, Phase II (KMG-II): from individual species to whole genera.</title>
        <authorList>
            <person name="Goeker M."/>
        </authorList>
    </citation>
    <scope>NUCLEOTIDE SEQUENCE [LARGE SCALE GENOMIC DNA]</scope>
    <source>
        <strain evidence="4 5">DSM 27148</strain>
    </source>
</reference>
<dbReference type="EMBL" id="RAPN01000004">
    <property type="protein sequence ID" value="RKD86506.1"/>
    <property type="molecule type" value="Genomic_DNA"/>
</dbReference>
<keyword evidence="5" id="KW-1185">Reference proteome</keyword>
<dbReference type="PANTHER" id="PTHR43719:SF28">
    <property type="entry name" value="PEROXIDE STRESS-ACTIVATED HISTIDINE KINASE MAK1-RELATED"/>
    <property type="match status" value="1"/>
</dbReference>
<sequence length="137" mass="15488">MEYEKNYNSPKLNILVAEDEEYNFLLISEILKGYNINIMRAYNGKMALEHCINNPHIDLILMDISMPVMDGLEATKRVKSLRPGLPVIIQSSYTSYSDKLIAFEHGCDGFLPKPFNREGLISTLEIHKPAGVSIGKE</sequence>
<dbReference type="Pfam" id="PF00072">
    <property type="entry name" value="Response_reg"/>
    <property type="match status" value="1"/>
</dbReference>
<dbReference type="SMART" id="SM00448">
    <property type="entry name" value="REC"/>
    <property type="match status" value="1"/>
</dbReference>
<dbReference type="Proteomes" id="UP000283387">
    <property type="component" value="Unassembled WGS sequence"/>
</dbReference>
<dbReference type="InterPro" id="IPR050956">
    <property type="entry name" value="2C_system_His_kinase"/>
</dbReference>
<dbReference type="PANTHER" id="PTHR43719">
    <property type="entry name" value="TWO-COMPONENT HISTIDINE KINASE"/>
    <property type="match status" value="1"/>
</dbReference>